<keyword evidence="7" id="KW-0472">Membrane</keyword>
<dbReference type="InterPro" id="IPR036179">
    <property type="entry name" value="Ig-like_dom_sf"/>
</dbReference>
<dbReference type="Gene3D" id="2.60.40.10">
    <property type="entry name" value="Immunoglobulins"/>
    <property type="match status" value="1"/>
</dbReference>
<proteinExistence type="predicted"/>
<keyword evidence="7" id="KW-0812">Transmembrane</keyword>
<dbReference type="PANTHER" id="PTHR12231:SF253">
    <property type="entry name" value="DPR-INTERACTING PROTEIN ETA, ISOFORM B-RELATED"/>
    <property type="match status" value="1"/>
</dbReference>
<evidence type="ECO:0000256" key="1">
    <source>
        <dbReference type="ARBA" id="ARBA00022729"/>
    </source>
</evidence>
<dbReference type="InterPro" id="IPR003599">
    <property type="entry name" value="Ig_sub"/>
</dbReference>
<dbReference type="InterPro" id="IPR007110">
    <property type="entry name" value="Ig-like_dom"/>
</dbReference>
<accession>A0A8D8Z2U2</accession>
<dbReference type="Pfam" id="PF13927">
    <property type="entry name" value="Ig_3"/>
    <property type="match status" value="1"/>
</dbReference>
<sequence>MKCILKVVLNLVCVYISVTCGKSAPKPDFETGEWSDKSPHFEDYEEYPDNEYGETDLYNVTLESTEPPFFSNQTGLLEWAKPLSNMSKEAGQSLKIKCEVTGEPPPISLRWFKNDAPLLEDKKRIIIKPFKSKLKNGLGSRLRISSLESLDKGFYKCEASNGFKSIETLMLLMVRPNPWSSLDTGGGHLPDFRPVMSGLPTFVDNILPPGADLFGEINPRNLPSEPICEP</sequence>
<organism evidence="7">
    <name type="scientific">Cacopsylla melanoneura</name>
    <dbReference type="NCBI Taxonomy" id="428564"/>
    <lineage>
        <taxon>Eukaryota</taxon>
        <taxon>Metazoa</taxon>
        <taxon>Ecdysozoa</taxon>
        <taxon>Arthropoda</taxon>
        <taxon>Hexapoda</taxon>
        <taxon>Insecta</taxon>
        <taxon>Pterygota</taxon>
        <taxon>Neoptera</taxon>
        <taxon>Paraneoptera</taxon>
        <taxon>Hemiptera</taxon>
        <taxon>Sternorrhyncha</taxon>
        <taxon>Psylloidea</taxon>
        <taxon>Psyllidae</taxon>
        <taxon>Psyllinae</taxon>
        <taxon>Cacopsylla</taxon>
    </lineage>
</organism>
<reference evidence="7" key="1">
    <citation type="submission" date="2021-05" db="EMBL/GenBank/DDBJ databases">
        <authorList>
            <person name="Alioto T."/>
            <person name="Alioto T."/>
            <person name="Gomez Garrido J."/>
        </authorList>
    </citation>
    <scope>NUCLEOTIDE SEQUENCE</scope>
</reference>
<evidence type="ECO:0000256" key="2">
    <source>
        <dbReference type="ARBA" id="ARBA00022737"/>
    </source>
</evidence>
<feature type="chain" id="PRO_5033956888" evidence="5">
    <location>
        <begin position="24"/>
        <end position="230"/>
    </location>
</feature>
<keyword evidence="1 5" id="KW-0732">Signal</keyword>
<keyword evidence="7" id="KW-0808">Transferase</keyword>
<dbReference type="PROSITE" id="PS50835">
    <property type="entry name" value="IG_LIKE"/>
    <property type="match status" value="1"/>
</dbReference>
<dbReference type="SUPFAM" id="SSF48726">
    <property type="entry name" value="Immunoglobulin"/>
    <property type="match status" value="1"/>
</dbReference>
<keyword evidence="2" id="KW-0677">Repeat</keyword>
<keyword evidence="7" id="KW-0418">Kinase</keyword>
<keyword evidence="4" id="KW-0393">Immunoglobulin domain</keyword>
<protein>
    <submittedName>
        <fullName evidence="7">Tyrosine-protein kinase transmembrane receptor ROR2</fullName>
    </submittedName>
</protein>
<feature type="domain" description="Ig-like" evidence="6">
    <location>
        <begin position="67"/>
        <end position="170"/>
    </location>
</feature>
<dbReference type="InterPro" id="IPR051170">
    <property type="entry name" value="Neural/epithelial_adhesion"/>
</dbReference>
<evidence type="ECO:0000256" key="4">
    <source>
        <dbReference type="ARBA" id="ARBA00023319"/>
    </source>
</evidence>
<evidence type="ECO:0000313" key="7">
    <source>
        <dbReference type="EMBL" id="CAG6739727.1"/>
    </source>
</evidence>
<dbReference type="AlphaFoldDB" id="A0A8D8Z2U2"/>
<keyword evidence="3" id="KW-1015">Disulfide bond</keyword>
<dbReference type="InterPro" id="IPR013783">
    <property type="entry name" value="Ig-like_fold"/>
</dbReference>
<dbReference type="EMBL" id="HBUF01414992">
    <property type="protein sequence ID" value="CAG6739728.1"/>
    <property type="molecule type" value="Transcribed_RNA"/>
</dbReference>
<evidence type="ECO:0000259" key="6">
    <source>
        <dbReference type="PROSITE" id="PS50835"/>
    </source>
</evidence>
<keyword evidence="7" id="KW-0675">Receptor</keyword>
<dbReference type="GO" id="GO:0016301">
    <property type="term" value="F:kinase activity"/>
    <property type="evidence" value="ECO:0007669"/>
    <property type="project" value="UniProtKB-KW"/>
</dbReference>
<dbReference type="PANTHER" id="PTHR12231">
    <property type="entry name" value="CTX-RELATED TYPE I TRANSMEMBRANE PROTEIN"/>
    <property type="match status" value="1"/>
</dbReference>
<dbReference type="EMBL" id="HBUF01414991">
    <property type="protein sequence ID" value="CAG6739727.1"/>
    <property type="molecule type" value="Transcribed_RNA"/>
</dbReference>
<evidence type="ECO:0000256" key="3">
    <source>
        <dbReference type="ARBA" id="ARBA00023157"/>
    </source>
</evidence>
<name>A0A8D8Z2U2_9HEMI</name>
<dbReference type="SMART" id="SM00408">
    <property type="entry name" value="IGc2"/>
    <property type="match status" value="1"/>
</dbReference>
<feature type="signal peptide" evidence="5">
    <location>
        <begin position="1"/>
        <end position="23"/>
    </location>
</feature>
<dbReference type="InterPro" id="IPR003598">
    <property type="entry name" value="Ig_sub2"/>
</dbReference>
<dbReference type="GO" id="GO:0043005">
    <property type="term" value="C:neuron projection"/>
    <property type="evidence" value="ECO:0007669"/>
    <property type="project" value="TreeGrafter"/>
</dbReference>
<dbReference type="SMART" id="SM00409">
    <property type="entry name" value="IG"/>
    <property type="match status" value="1"/>
</dbReference>
<evidence type="ECO:0000256" key="5">
    <source>
        <dbReference type="SAM" id="SignalP"/>
    </source>
</evidence>